<evidence type="ECO:0000256" key="1">
    <source>
        <dbReference type="ARBA" id="ARBA00001947"/>
    </source>
</evidence>
<feature type="domain" description="Threonyl/alanyl tRNA synthetase SAD" evidence="2">
    <location>
        <begin position="167"/>
        <end position="203"/>
    </location>
</feature>
<gene>
    <name evidence="3" type="ORF">LCGC14_0025240</name>
</gene>
<dbReference type="Gene3D" id="3.30.980.10">
    <property type="entry name" value="Threonyl-trna Synthetase, Chain A, domain 2"/>
    <property type="match status" value="1"/>
</dbReference>
<dbReference type="GO" id="GO:0004812">
    <property type="term" value="F:aminoacyl-tRNA ligase activity"/>
    <property type="evidence" value="ECO:0007669"/>
    <property type="project" value="InterPro"/>
</dbReference>
<dbReference type="Gene3D" id="2.40.30.130">
    <property type="match status" value="1"/>
</dbReference>
<dbReference type="GO" id="GO:0043039">
    <property type="term" value="P:tRNA aminoacylation"/>
    <property type="evidence" value="ECO:0007669"/>
    <property type="project" value="InterPro"/>
</dbReference>
<dbReference type="EMBL" id="LAZR01000005">
    <property type="protein sequence ID" value="KKO09992.1"/>
    <property type="molecule type" value="Genomic_DNA"/>
</dbReference>
<dbReference type="PANTHER" id="PTHR43462:SF2">
    <property type="entry name" value="THREONYL AND ALANYL TRNA SYNTHETASE SECOND ADDITIONAL DOMAIN-CONTAINING PROTEIN"/>
    <property type="match status" value="1"/>
</dbReference>
<evidence type="ECO:0000313" key="3">
    <source>
        <dbReference type="EMBL" id="KKO09992.1"/>
    </source>
</evidence>
<dbReference type="SUPFAM" id="SSF50447">
    <property type="entry name" value="Translation proteins"/>
    <property type="match status" value="1"/>
</dbReference>
<organism evidence="3">
    <name type="scientific">marine sediment metagenome</name>
    <dbReference type="NCBI Taxonomy" id="412755"/>
    <lineage>
        <taxon>unclassified sequences</taxon>
        <taxon>metagenomes</taxon>
        <taxon>ecological metagenomes</taxon>
    </lineage>
</organism>
<proteinExistence type="predicted"/>
<comment type="caution">
    <text evidence="3">The sequence shown here is derived from an EMBL/GenBank/DDBJ whole genome shotgun (WGS) entry which is preliminary data.</text>
</comment>
<sequence>MQEQIYLSNTYCFYKKSNILDVVQYRGESWIALEKNIFHPKGGGQPSDIGFIDGIKVIEVKKNKEGIVFLKLQDGYKPLGSVEAEIDKENRKKLAALHTAGHLINAVMKCQGFSYYSCNHEPRKSRVVMQLCSYVDKCIIGDMIEENVNNIVKKGFPVTATYSEEGLRVITIGHEIIDHCAGTHVKKTSMIEEFKIRSIKVKKETLSVGYDCSHTLH</sequence>
<dbReference type="Pfam" id="PF07973">
    <property type="entry name" value="tRNA_SAD"/>
    <property type="match status" value="1"/>
</dbReference>
<dbReference type="AlphaFoldDB" id="A0A0F9YCM3"/>
<dbReference type="PANTHER" id="PTHR43462">
    <property type="entry name" value="ALANYL-TRNA EDITING PROTEIN"/>
    <property type="match status" value="1"/>
</dbReference>
<dbReference type="InterPro" id="IPR009000">
    <property type="entry name" value="Transl_B-barrel_sf"/>
</dbReference>
<evidence type="ECO:0000259" key="2">
    <source>
        <dbReference type="Pfam" id="PF07973"/>
    </source>
</evidence>
<accession>A0A0F9YCM3</accession>
<dbReference type="InterPro" id="IPR018163">
    <property type="entry name" value="Thr/Ala-tRNA-synth_IIc_edit"/>
</dbReference>
<reference evidence="3" key="1">
    <citation type="journal article" date="2015" name="Nature">
        <title>Complex archaea that bridge the gap between prokaryotes and eukaryotes.</title>
        <authorList>
            <person name="Spang A."/>
            <person name="Saw J.H."/>
            <person name="Jorgensen S.L."/>
            <person name="Zaremba-Niedzwiedzka K."/>
            <person name="Martijn J."/>
            <person name="Lind A.E."/>
            <person name="van Eijk R."/>
            <person name="Schleper C."/>
            <person name="Guy L."/>
            <person name="Ettema T.J."/>
        </authorList>
    </citation>
    <scope>NUCLEOTIDE SEQUENCE</scope>
</reference>
<dbReference type="InterPro" id="IPR012947">
    <property type="entry name" value="tRNA_SAD"/>
</dbReference>
<dbReference type="GO" id="GO:0005524">
    <property type="term" value="F:ATP binding"/>
    <property type="evidence" value="ECO:0007669"/>
    <property type="project" value="InterPro"/>
</dbReference>
<dbReference type="InterPro" id="IPR051335">
    <property type="entry name" value="Alanyl-tRNA_Editing_Enzymes"/>
</dbReference>
<name>A0A0F9YCM3_9ZZZZ</name>
<dbReference type="SUPFAM" id="SSF55186">
    <property type="entry name" value="ThrRS/AlaRS common domain"/>
    <property type="match status" value="1"/>
</dbReference>
<protein>
    <recommendedName>
        <fullName evidence="2">Threonyl/alanyl tRNA synthetase SAD domain-containing protein</fullName>
    </recommendedName>
</protein>
<comment type="cofactor">
    <cofactor evidence="1">
        <name>Zn(2+)</name>
        <dbReference type="ChEBI" id="CHEBI:29105"/>
    </cofactor>
</comment>